<dbReference type="EMBL" id="BONF01000008">
    <property type="protein sequence ID" value="GIF79719.1"/>
    <property type="molecule type" value="Genomic_DNA"/>
</dbReference>
<organism evidence="8 9">
    <name type="scientific">Catellatospora bangladeshensis</name>
    <dbReference type="NCBI Taxonomy" id="310355"/>
    <lineage>
        <taxon>Bacteria</taxon>
        <taxon>Bacillati</taxon>
        <taxon>Actinomycetota</taxon>
        <taxon>Actinomycetes</taxon>
        <taxon>Micromonosporales</taxon>
        <taxon>Micromonosporaceae</taxon>
        <taxon>Catellatospora</taxon>
    </lineage>
</organism>
<feature type="domain" description="Aldehyde dehydrogenase" evidence="7">
    <location>
        <begin position="19"/>
        <end position="463"/>
    </location>
</feature>
<dbReference type="InterPro" id="IPR016161">
    <property type="entry name" value="Ald_DH/histidinol_DH"/>
</dbReference>
<reference evidence="8 9" key="1">
    <citation type="submission" date="2021-01" db="EMBL/GenBank/DDBJ databases">
        <title>Whole genome shotgun sequence of Catellatospora bangladeshensis NBRC 107357.</title>
        <authorList>
            <person name="Komaki H."/>
            <person name="Tamura T."/>
        </authorList>
    </citation>
    <scope>NUCLEOTIDE SEQUENCE [LARGE SCALE GENOMIC DNA]</scope>
    <source>
        <strain evidence="8 9">NBRC 107357</strain>
    </source>
</reference>
<feature type="active site" evidence="4">
    <location>
        <position position="281"/>
    </location>
</feature>
<dbReference type="InterPro" id="IPR016162">
    <property type="entry name" value="Ald_DH_N"/>
</dbReference>
<dbReference type="PANTHER" id="PTHR11699">
    <property type="entry name" value="ALDEHYDE DEHYDROGENASE-RELATED"/>
    <property type="match status" value="1"/>
</dbReference>
<dbReference type="CDD" id="cd07099">
    <property type="entry name" value="ALDH_DDALDH"/>
    <property type="match status" value="1"/>
</dbReference>
<evidence type="ECO:0000256" key="1">
    <source>
        <dbReference type="ARBA" id="ARBA00009986"/>
    </source>
</evidence>
<dbReference type="GO" id="GO:0016620">
    <property type="term" value="F:oxidoreductase activity, acting on the aldehyde or oxo group of donors, NAD or NADP as acceptor"/>
    <property type="evidence" value="ECO:0007669"/>
    <property type="project" value="InterPro"/>
</dbReference>
<dbReference type="Gene3D" id="3.40.605.10">
    <property type="entry name" value="Aldehyde Dehydrogenase, Chain A, domain 1"/>
    <property type="match status" value="1"/>
</dbReference>
<evidence type="ECO:0000256" key="6">
    <source>
        <dbReference type="RuleBase" id="RU003345"/>
    </source>
</evidence>
<dbReference type="InterPro" id="IPR016163">
    <property type="entry name" value="Ald_DH_C"/>
</dbReference>
<proteinExistence type="inferred from homology"/>
<protein>
    <recommendedName>
        <fullName evidence="3">Aldehyde dehydrogenase</fullName>
    </recommendedName>
</protein>
<evidence type="ECO:0000313" key="8">
    <source>
        <dbReference type="EMBL" id="GIF79719.1"/>
    </source>
</evidence>
<dbReference type="Proteomes" id="UP000601223">
    <property type="component" value="Unassembled WGS sequence"/>
</dbReference>
<dbReference type="PIRSF" id="PIRSF036492">
    <property type="entry name" value="ALDH"/>
    <property type="match status" value="1"/>
</dbReference>
<name>A0A8J3JMB7_9ACTN</name>
<comment type="caution">
    <text evidence="8">The sequence shown here is derived from an EMBL/GenBank/DDBJ whole genome shotgun (WGS) entry which is preliminary data.</text>
</comment>
<evidence type="ECO:0000256" key="4">
    <source>
        <dbReference type="PIRSR" id="PIRSR036492-1"/>
    </source>
</evidence>
<dbReference type="InterPro" id="IPR012394">
    <property type="entry name" value="Aldehyde_DH_NAD(P)"/>
</dbReference>
<comment type="similarity">
    <text evidence="1 3 6">Belongs to the aldehyde dehydrogenase family.</text>
</comment>
<evidence type="ECO:0000256" key="3">
    <source>
        <dbReference type="PIRNR" id="PIRNR036492"/>
    </source>
</evidence>
<dbReference type="SUPFAM" id="SSF53720">
    <property type="entry name" value="ALDH-like"/>
    <property type="match status" value="1"/>
</dbReference>
<evidence type="ECO:0000259" key="7">
    <source>
        <dbReference type="Pfam" id="PF00171"/>
    </source>
</evidence>
<sequence>MTTTASLPPGASVVEDGELISTNPATGDEVARLPVASAADVKAAVERARAAAAWWAGLGWRERRRRLLAWRSLLVNRIEELAELIHREGGKPVDEALLEVVVSVDHAAWAAKHARKVLGPRRVRGSLLQPEYAAHLEYQPYGVIGVIGPWNFPIFTPFGSIAYALAAGNAVVFKPSEYTPAIGQFYVDAFAQIVPEHPVLQIVHGTGEVGAALCRSGVDKLAFTGSGRTGAKVMAACAESLTPVLIECGGKDALIVAEDADLDAAAEAAAWGANFNAGQACVGIERAYVHERVYDAFVAKLVARTEQLTVGEQVGPITMPGQRDIIARHIEDALSSGGRALVGGPDSVRGAYVKPTVLVDVPESSAAVREETFGPTITVTKVANVAEAVALANDTEYGLGSAVFSKRQGMAIARRLRTGMTAVNSAFSFAVLPTLPFGGVGASGFGRIHGEDGLREFTRAKAIARRRLPSIPALLTFDRKPGGVKLALTIVKLLHGRSR</sequence>
<feature type="active site" evidence="4 5">
    <location>
        <position position="247"/>
    </location>
</feature>
<dbReference type="GO" id="GO:0006081">
    <property type="term" value="P:aldehyde metabolic process"/>
    <property type="evidence" value="ECO:0007669"/>
    <property type="project" value="InterPro"/>
</dbReference>
<keyword evidence="2 3" id="KW-0560">Oxidoreductase</keyword>
<gene>
    <name evidence="8" type="ORF">Cba03nite_10680</name>
</gene>
<keyword evidence="9" id="KW-1185">Reference proteome</keyword>
<dbReference type="Pfam" id="PF00171">
    <property type="entry name" value="Aldedh"/>
    <property type="match status" value="1"/>
</dbReference>
<dbReference type="RefSeq" id="WP_239125485.1">
    <property type="nucleotide sequence ID" value="NZ_BONF01000008.1"/>
</dbReference>
<evidence type="ECO:0000256" key="5">
    <source>
        <dbReference type="PROSITE-ProRule" id="PRU10007"/>
    </source>
</evidence>
<dbReference type="InterPro" id="IPR029510">
    <property type="entry name" value="Ald_DH_CS_GLU"/>
</dbReference>
<evidence type="ECO:0000313" key="9">
    <source>
        <dbReference type="Proteomes" id="UP000601223"/>
    </source>
</evidence>
<dbReference type="AlphaFoldDB" id="A0A8J3JMB7"/>
<dbReference type="InterPro" id="IPR015590">
    <property type="entry name" value="Aldehyde_DH_dom"/>
</dbReference>
<dbReference type="Gene3D" id="3.40.309.10">
    <property type="entry name" value="Aldehyde Dehydrogenase, Chain A, domain 2"/>
    <property type="match status" value="1"/>
</dbReference>
<evidence type="ECO:0000256" key="2">
    <source>
        <dbReference type="ARBA" id="ARBA00023002"/>
    </source>
</evidence>
<dbReference type="PROSITE" id="PS00687">
    <property type="entry name" value="ALDEHYDE_DEHYDR_GLU"/>
    <property type="match status" value="1"/>
</dbReference>
<accession>A0A8J3JMB7</accession>